<evidence type="ECO:0000256" key="4">
    <source>
        <dbReference type="ARBA" id="ARBA00022723"/>
    </source>
</evidence>
<dbReference type="PROSITE" id="PS50016">
    <property type="entry name" value="ZF_PHD_2"/>
    <property type="match status" value="2"/>
</dbReference>
<gene>
    <name evidence="21" type="ORF">TTAC_LOCUS6591</name>
</gene>
<dbReference type="InterPro" id="IPR003888">
    <property type="entry name" value="FYrich_N"/>
</dbReference>
<evidence type="ECO:0000256" key="13">
    <source>
        <dbReference type="PROSITE-ProRule" id="PRU00108"/>
    </source>
</evidence>
<feature type="domain" description="SET" evidence="19">
    <location>
        <begin position="2773"/>
        <end position="2889"/>
    </location>
</feature>
<dbReference type="InterPro" id="IPR003889">
    <property type="entry name" value="FYrich_C"/>
</dbReference>
<dbReference type="Gene3D" id="3.30.40.10">
    <property type="entry name" value="Zinc/RING finger domain, C3HC4 (zinc finger)"/>
    <property type="match status" value="3"/>
</dbReference>
<feature type="region of interest" description="Disordered" evidence="16">
    <location>
        <begin position="1416"/>
        <end position="1449"/>
    </location>
</feature>
<evidence type="ECO:0000313" key="22">
    <source>
        <dbReference type="Proteomes" id="UP000274429"/>
    </source>
</evidence>
<evidence type="ECO:0000256" key="8">
    <source>
        <dbReference type="ARBA" id="ARBA00023015"/>
    </source>
</evidence>
<feature type="compositionally biased region" description="Low complexity" evidence="16">
    <location>
        <begin position="888"/>
        <end position="901"/>
    </location>
</feature>
<keyword evidence="22" id="KW-1185">Reference proteome</keyword>
<protein>
    <submittedName>
        <fullName evidence="23">SET domain-containing protein</fullName>
    </submittedName>
</protein>
<feature type="compositionally biased region" description="Polar residues" evidence="16">
    <location>
        <begin position="1065"/>
        <end position="1082"/>
    </location>
</feature>
<keyword evidence="4" id="KW-0479">Metal-binding</keyword>
<feature type="region of interest" description="Disordered" evidence="16">
    <location>
        <begin position="747"/>
        <end position="771"/>
    </location>
</feature>
<feature type="domain" description="PHD-type" evidence="17">
    <location>
        <begin position="1315"/>
        <end position="1378"/>
    </location>
</feature>
<dbReference type="GO" id="GO:0035097">
    <property type="term" value="C:histone methyltransferase complex"/>
    <property type="evidence" value="ECO:0007669"/>
    <property type="project" value="TreeGrafter"/>
</dbReference>
<dbReference type="SMART" id="SM00249">
    <property type="entry name" value="PHD"/>
    <property type="match status" value="4"/>
</dbReference>
<feature type="compositionally biased region" description="Polar residues" evidence="16">
    <location>
        <begin position="1466"/>
        <end position="1475"/>
    </location>
</feature>
<dbReference type="PROSITE" id="PS50071">
    <property type="entry name" value="HOMEOBOX_2"/>
    <property type="match status" value="1"/>
</dbReference>
<dbReference type="Pfam" id="PF05965">
    <property type="entry name" value="FYRC"/>
    <property type="match status" value="1"/>
</dbReference>
<dbReference type="Gene3D" id="2.170.270.10">
    <property type="entry name" value="SET domain"/>
    <property type="match status" value="1"/>
</dbReference>
<feature type="compositionally biased region" description="Basic and acidic residues" evidence="16">
    <location>
        <begin position="814"/>
        <end position="830"/>
    </location>
</feature>
<dbReference type="GO" id="GO:0042800">
    <property type="term" value="F:histone H3K4 methyltransferase activity"/>
    <property type="evidence" value="ECO:0007669"/>
    <property type="project" value="TreeGrafter"/>
</dbReference>
<dbReference type="SMART" id="SM00389">
    <property type="entry name" value="HOX"/>
    <property type="match status" value="1"/>
</dbReference>
<feature type="domain" description="Homeobox" evidence="18">
    <location>
        <begin position="2921"/>
        <end position="2981"/>
    </location>
</feature>
<keyword evidence="11" id="KW-0804">Transcription</keyword>
<dbReference type="SUPFAM" id="SSF57903">
    <property type="entry name" value="FYVE/PHD zinc finger"/>
    <property type="match status" value="1"/>
</dbReference>
<dbReference type="PROSITE" id="PS00027">
    <property type="entry name" value="HOMEOBOX_1"/>
    <property type="match status" value="1"/>
</dbReference>
<evidence type="ECO:0000259" key="17">
    <source>
        <dbReference type="PROSITE" id="PS50016"/>
    </source>
</evidence>
<name>A0A0R3X0F1_HYDTA</name>
<dbReference type="InterPro" id="IPR001214">
    <property type="entry name" value="SET_dom"/>
</dbReference>
<comment type="similarity">
    <text evidence="2">Belongs to the PHD-associated homeobox family.</text>
</comment>
<reference evidence="21 22" key="2">
    <citation type="submission" date="2018-11" db="EMBL/GenBank/DDBJ databases">
        <authorList>
            <consortium name="Pathogen Informatics"/>
        </authorList>
    </citation>
    <scope>NUCLEOTIDE SEQUENCE [LARGE SCALE GENOMIC DNA]</scope>
</reference>
<evidence type="ECO:0000256" key="1">
    <source>
        <dbReference type="ARBA" id="ARBA00004123"/>
    </source>
</evidence>
<keyword evidence="7" id="KW-0156">Chromatin regulator</keyword>
<keyword evidence="12 13" id="KW-0539">Nucleus</keyword>
<evidence type="ECO:0000259" key="19">
    <source>
        <dbReference type="PROSITE" id="PS50280"/>
    </source>
</evidence>
<dbReference type="WBParaSite" id="TTAC_0000660601-mRNA-1">
    <property type="protein sequence ID" value="TTAC_0000660601-mRNA-1"/>
    <property type="gene ID" value="TTAC_0000660601"/>
</dbReference>
<evidence type="ECO:0000313" key="21">
    <source>
        <dbReference type="EMBL" id="VDM30823.1"/>
    </source>
</evidence>
<dbReference type="InterPro" id="IPR011011">
    <property type="entry name" value="Znf_FYVE_PHD"/>
</dbReference>
<evidence type="ECO:0000256" key="6">
    <source>
        <dbReference type="ARBA" id="ARBA00022833"/>
    </source>
</evidence>
<feature type="compositionally biased region" description="Polar residues" evidence="16">
    <location>
        <begin position="2442"/>
        <end position="2463"/>
    </location>
</feature>
<dbReference type="InterPro" id="IPR001965">
    <property type="entry name" value="Znf_PHD"/>
</dbReference>
<evidence type="ECO:0000313" key="23">
    <source>
        <dbReference type="WBParaSite" id="TTAC_0000660601-mRNA-1"/>
    </source>
</evidence>
<dbReference type="InterPro" id="IPR001356">
    <property type="entry name" value="HD"/>
</dbReference>
<dbReference type="Pfam" id="PF00856">
    <property type="entry name" value="SET"/>
    <property type="match status" value="1"/>
</dbReference>
<dbReference type="SUPFAM" id="SSF82199">
    <property type="entry name" value="SET domain"/>
    <property type="match status" value="1"/>
</dbReference>
<keyword evidence="5 14" id="KW-0863">Zinc-finger</keyword>
<evidence type="ECO:0000259" key="20">
    <source>
        <dbReference type="PROSITE" id="PS51805"/>
    </source>
</evidence>
<feature type="region of interest" description="Disordered" evidence="16">
    <location>
        <begin position="2433"/>
        <end position="2463"/>
    </location>
</feature>
<dbReference type="CDD" id="cd15506">
    <property type="entry name" value="PHD1_KMT2A_like"/>
    <property type="match status" value="1"/>
</dbReference>
<evidence type="ECO:0000256" key="9">
    <source>
        <dbReference type="ARBA" id="ARBA00023125"/>
    </source>
</evidence>
<dbReference type="PROSITE" id="PS51542">
    <property type="entry name" value="FYRN"/>
    <property type="match status" value="1"/>
</dbReference>
<dbReference type="CDD" id="cd00086">
    <property type="entry name" value="homeodomain"/>
    <property type="match status" value="1"/>
</dbReference>
<dbReference type="GO" id="GO:0008270">
    <property type="term" value="F:zinc ion binding"/>
    <property type="evidence" value="ECO:0007669"/>
    <property type="project" value="UniProtKB-KW"/>
</dbReference>
<dbReference type="PROSITE" id="PS50280">
    <property type="entry name" value="SET"/>
    <property type="match status" value="1"/>
</dbReference>
<feature type="compositionally biased region" description="Acidic residues" evidence="16">
    <location>
        <begin position="2033"/>
        <end position="2044"/>
    </location>
</feature>
<dbReference type="PROSITE" id="PS51805">
    <property type="entry name" value="EPHD"/>
    <property type="match status" value="1"/>
</dbReference>
<feature type="domain" description="PHD-type" evidence="17">
    <location>
        <begin position="1222"/>
        <end position="1271"/>
    </location>
</feature>
<feature type="DNA-binding region" description="Homeobox" evidence="13">
    <location>
        <begin position="2923"/>
        <end position="2982"/>
    </location>
</feature>
<feature type="compositionally biased region" description="Pro residues" evidence="16">
    <location>
        <begin position="1043"/>
        <end position="1052"/>
    </location>
</feature>
<dbReference type="Gene3D" id="3.30.160.360">
    <property type="match status" value="2"/>
</dbReference>
<feature type="region of interest" description="Disordered" evidence="16">
    <location>
        <begin position="1456"/>
        <end position="1475"/>
    </location>
</feature>
<keyword evidence="3" id="KW-0808">Transferase</keyword>
<dbReference type="PROSITE" id="PS51543">
    <property type="entry name" value="FYRC"/>
    <property type="match status" value="1"/>
</dbReference>
<evidence type="ECO:0000256" key="5">
    <source>
        <dbReference type="ARBA" id="ARBA00022771"/>
    </source>
</evidence>
<evidence type="ECO:0000256" key="10">
    <source>
        <dbReference type="ARBA" id="ARBA00023155"/>
    </source>
</evidence>
<evidence type="ECO:0000256" key="7">
    <source>
        <dbReference type="ARBA" id="ARBA00022853"/>
    </source>
</evidence>
<evidence type="ECO:0000256" key="15">
    <source>
        <dbReference type="RuleBase" id="RU000682"/>
    </source>
</evidence>
<feature type="compositionally biased region" description="Basic and acidic residues" evidence="16">
    <location>
        <begin position="873"/>
        <end position="883"/>
    </location>
</feature>
<feature type="domain" description="PHD-type" evidence="20">
    <location>
        <begin position="1816"/>
        <end position="1935"/>
    </location>
</feature>
<feature type="compositionally biased region" description="Polar residues" evidence="16">
    <location>
        <begin position="795"/>
        <end position="805"/>
    </location>
</feature>
<comment type="subcellular location">
    <subcellularLocation>
        <location evidence="1 13 15">Nucleus</location>
    </subcellularLocation>
</comment>
<accession>A0A0R3X0F1</accession>
<dbReference type="SUPFAM" id="SSF46689">
    <property type="entry name" value="Homeodomain-like"/>
    <property type="match status" value="1"/>
</dbReference>
<dbReference type="GO" id="GO:0003677">
    <property type="term" value="F:DNA binding"/>
    <property type="evidence" value="ECO:0007669"/>
    <property type="project" value="UniProtKB-UniRule"/>
</dbReference>
<evidence type="ECO:0000256" key="3">
    <source>
        <dbReference type="ARBA" id="ARBA00022679"/>
    </source>
</evidence>
<proteinExistence type="inferred from homology"/>
<dbReference type="EMBL" id="UYWX01020310">
    <property type="protein sequence ID" value="VDM30823.1"/>
    <property type="molecule type" value="Genomic_DNA"/>
</dbReference>
<evidence type="ECO:0000256" key="14">
    <source>
        <dbReference type="PROSITE-ProRule" id="PRU00146"/>
    </source>
</evidence>
<sequence length="3021" mass="335959">MSRSERPGKRLKCFASVEMFDMSEILQKILTKYSPNDERKSAVCGKSLSTMDKRALFDLKVFVKKYLKRNKKTVEVNEELSKDLYDGVNFNILRSSLKISQFYETKLLRSQDFMEKHISAVCGACVRRVVSVSSDDNPVNEVTNLPSFSARDHEVAFLKREPIHTDLYCRYCGSALSSGSSACEACRRFLNEVCSGLDRLEDAVCIRIPTCRVSDPLPQNHTGPQSIPSTWCMACKIFHYVSLGFRPNISQKRNPNNGVILQYLTSTRLSQPSLTCWARCRRCIEYFARKLSSPCAVQDCGEGDAAELAGFLDRLWCRVLLGTEFPKLNKVTFLPKAGDGENEVHLGDSLRSPHTSPVLHESEVPEKQSCSLCSKAHSDVFVITLGPGSTLKKPEVRACGACVLRCRTAAIRVAELFPDTGCDALFKWYSTFTEGLSTSRLCECSTVNTKCDFCYLAECIMLFCVQLKSKIFSGNNTNDEQMGGKLLALGSPLFFACCRPLPERMSKDVELYSRFIKEGSEGTKGAFCVLCHSTLPTLFRLANNTVVCQDCVLGYKALLALLSKGKKKSSSDLALLTRFMGLPCHPNINHTAGQVPLWAVCLPCHARRCLRLLHPLEPCLDLPQWLKHRARLVFYHPSPNKGVGLCDLDPTISVLKKRRKGLKYYYVTKASLNVGKLLEMVEMLPVPDALVFPDPDDDENSFINSSTSSCASSSIRVLSELDSDQEQIQSLFDTHLIPFQASKPLATEKHSAEAETLPNTLQTSLRDRRSRRLTAKYAEALEEQMRRRRQRENDTSTMGFSTVTASMGEEDEENLNRLEEKRPQVERDPQLVKSLKRSRPGSSPDNIVEGKRKPKANLRLQTDYATLGPQGKWESRSRVHSQLEDPLSDISSSSISVSGSNRRQRRRPQPTAQRNRGGPRVKAVDRNTPLGIQCSNPMLVMKHAAKLAAVGAQTQDGTSPLMAASAATAEAYFSDGSSADGNNRLRPDCGNCAACRGMVAPCGRCHSCRLLTFAAMVFFPKVKVPANFSTRSYQQAQKAMKHAPPPPGPAPQPSLLETVPGLQEQLMNGSSSSSRTRPTQSFHGPLPPASMDSLSSAILRTESTASASTNKLEVFADAPIRSLRGGDLGMHFAPKDSYNEEPSSHAIAPVEGEVIDGDIAYRGGFPVVTSSVSAPLKAICYLCGSAGVYLRTCVSCAEPFHSFCDRHQSLSKDKNSFLCCNCINCDVCGQNAVELRCSECLCGFHPGCLPYYAPAQVKVKGKWVCPNCTKCVHCLVSPRDREIAMCRMGNEDADIVPWSRDPAKCAACAVAEAKRHVCPQCNRTYLEETVEMIECDSCHRWLHRACAKLSYDQYELIARAPPNQLRSFTVYCSSCKQSLATHSAKARQVDDDDKLRHITRESLTKRMNALIESCKASYEPTPGPSTHPSSASPGPPDPKSVDHNVMSSWDCAGADPHLPQVDGLNDSPTESTLSSCAPTLSAGSAAFNPKSPSKSIRRGTRGAPPSSWLIHSELQPPPMYAGWLVERLNTKHWITPKNLSYLLLARLIAKIDRTSVASHDYLQLRRLLSWLANSIETLFPWLEASCTTKEVRALLRQGQGSLTSVADFLFSVAELELYELACPYVVGIIGKTRTRLVFQSYQLGAPRTLGFYRECIEQVHEHLVTHHSNFENCSRRFEDAQDVFIKQRELNAHCCDPKTLLESAPESFGEPDGDIAIANFQKELFFKWQRLLHHPNRRSILKSLEEDDMVYYFGLKHNWQALIEEYADQMVPLPLRSAVDLDDSDPDASDNHEFKALPMETIGREEKLLFDSSSEPRRCLLCARNTDSSIEDRLIYIGSDTWIHVNCALWSKEVFEEDSGQLTGLSAALRRGGRTRCLDCNNLGATVTCSNAESCGVVVHFSCAMRRRRPISSRPIFTADRSFFCSPECYAEAKRVRLIEAVRHLRLKKLRRLYVNGEVGAWEEEEAINNDSRDVASLVAANEITKDEVENIKVQIDCDLESPELREMLVCRRVFVPSDCFIASMRGDGSSDGSEETDVGDSDNDGNGALRAENCPHQPVLALAISPNTLDFASHKLPASAFVVTIGALRIDRLGHIGEASDSLCRRGDREKPGYLCPIGYRARRFFWSSTIPNALEPYTLSVSQIHVPPTPRSQLNFAEKPHACYNNETLLPRHQKNDLSAANQSNIDKSVTTSSGRIIPTLCSSRILTSSAFDPHPNNPVGLPSIRFTYSLSSQGKSLIIPTKSSFSSPKFANTVPSQKASAPRIVSAISVPKLTTQSRLTGSTSRPLPVYSISSAVKSGVVTQVTPVRSSSIRIIEKRTSQADINQPIAGESKRPVVLRVSGGPMLVGSKTPHLSHHSVVVRQPERPATASLAAPPIIPLTQTVRMTRLAVPSSTPVVARILPPISGETSQTPTSKLSDAQLASQLDGIFNNIRPPGKPTTSRPSIDISQSESEVPSSPHQDILRVPQISQLDGINDMIDFGTYPSRGNNVAIDGRSKRRWMVERENRLALNLSVLKARQAVNDRFYQKEAALYVKSFRLQFSTSLIDSFLPSPSSAWREVVNAVLKLRKENAIPHPISQRPNGWAQFGLSHRHVIFLLEQLPGAHACFRYRFRYHRYRINQIRERYKPPVPVHEGAARLMAYSKLKAVTVRKQARDPLDFLLCEANRAPQSCLPLDWPSETAEGPERTTAPSSSCIDAARRAASIVATSLNLSPRFHARTVEAAVAEATADIVEEAEDAAVAAAGRSRNQLSLTYQLRNLVSNREARLRRVAVYPSRIHKRGLFALCSFRPEELICEYTGELIRNIICERREAEYQASGVDCYFFRIDNDWVIDATYAGNYARFINHSCQPNCDAKTITMGDSSHIVIIAKRRILPGEELTYDYRFPKETEKLLCNSMKDPKPTGVPQPYDMLVHPMKRKKTRTVFSRSQVLQLEATFETKRYLSSVERVSLAQTLHLTETQVKIWFQNRRNKWKRQIASRGHWSLQASSFPIVNPPLHSFNYSSPHDISHESLSFS</sequence>
<feature type="region of interest" description="Disordered" evidence="16">
    <location>
        <begin position="1035"/>
        <end position="1086"/>
    </location>
</feature>
<dbReference type="SMART" id="SM00542">
    <property type="entry name" value="FYRC"/>
    <property type="match status" value="1"/>
</dbReference>
<dbReference type="CDD" id="cd15489">
    <property type="entry name" value="PHD_SF"/>
    <property type="match status" value="1"/>
</dbReference>
<dbReference type="PANTHER" id="PTHR45838">
    <property type="entry name" value="HISTONE-LYSINE-N-METHYLTRANSFERASE 2 KMT2 FAMILY MEMBER"/>
    <property type="match status" value="1"/>
</dbReference>
<evidence type="ECO:0000259" key="18">
    <source>
        <dbReference type="PROSITE" id="PS50071"/>
    </source>
</evidence>
<reference evidence="23" key="1">
    <citation type="submission" date="2016-04" db="UniProtKB">
        <authorList>
            <consortium name="WormBaseParasite"/>
        </authorList>
    </citation>
    <scope>IDENTIFICATION</scope>
</reference>
<evidence type="ECO:0000256" key="12">
    <source>
        <dbReference type="ARBA" id="ARBA00023242"/>
    </source>
</evidence>
<dbReference type="CDD" id="cd10518">
    <property type="entry name" value="SET_SETD1-like"/>
    <property type="match status" value="1"/>
</dbReference>
<feature type="region of interest" description="Disordered" evidence="16">
    <location>
        <begin position="1484"/>
        <end position="1504"/>
    </location>
</feature>
<dbReference type="InterPro" id="IPR017970">
    <property type="entry name" value="Homeobox_CS"/>
</dbReference>
<dbReference type="PANTHER" id="PTHR45838:SF4">
    <property type="entry name" value="HISTONE-LYSINE N-METHYLTRANSFERASE TRITHORAX"/>
    <property type="match status" value="1"/>
</dbReference>
<dbReference type="GO" id="GO:0000981">
    <property type="term" value="F:DNA-binding transcription factor activity, RNA polymerase II-specific"/>
    <property type="evidence" value="ECO:0007669"/>
    <property type="project" value="InterPro"/>
</dbReference>
<dbReference type="InterPro" id="IPR019787">
    <property type="entry name" value="Znf_PHD-finger"/>
</dbReference>
<dbReference type="InterPro" id="IPR009057">
    <property type="entry name" value="Homeodomain-like_sf"/>
</dbReference>
<evidence type="ECO:0000256" key="11">
    <source>
        <dbReference type="ARBA" id="ARBA00023163"/>
    </source>
</evidence>
<feature type="region of interest" description="Disordered" evidence="16">
    <location>
        <begin position="783"/>
        <end position="925"/>
    </location>
</feature>
<dbReference type="SMART" id="SM00317">
    <property type="entry name" value="SET"/>
    <property type="match status" value="1"/>
</dbReference>
<dbReference type="STRING" id="6205.A0A0R3X0F1"/>
<dbReference type="InterPro" id="IPR034732">
    <property type="entry name" value="EPHD"/>
</dbReference>
<feature type="region of interest" description="Disordered" evidence="16">
    <location>
        <begin position="2027"/>
        <end position="2051"/>
    </location>
</feature>
<dbReference type="InterPro" id="IPR046341">
    <property type="entry name" value="SET_dom_sf"/>
</dbReference>
<dbReference type="InterPro" id="IPR013083">
    <property type="entry name" value="Znf_RING/FYVE/PHD"/>
</dbReference>
<keyword evidence="6" id="KW-0862">Zinc</keyword>
<evidence type="ECO:0000256" key="16">
    <source>
        <dbReference type="SAM" id="MobiDB-lite"/>
    </source>
</evidence>
<keyword evidence="9 13" id="KW-0238">DNA-binding</keyword>
<evidence type="ECO:0000256" key="2">
    <source>
        <dbReference type="ARBA" id="ARBA00007427"/>
    </source>
</evidence>
<dbReference type="Pfam" id="PF00046">
    <property type="entry name" value="Homeodomain"/>
    <property type="match status" value="1"/>
</dbReference>
<dbReference type="GO" id="GO:0045893">
    <property type="term" value="P:positive regulation of DNA-templated transcription"/>
    <property type="evidence" value="ECO:0007669"/>
    <property type="project" value="TreeGrafter"/>
</dbReference>
<dbReference type="Gene3D" id="1.10.10.60">
    <property type="entry name" value="Homeodomain-like"/>
    <property type="match status" value="1"/>
</dbReference>
<organism evidence="23">
    <name type="scientific">Hydatigena taeniaeformis</name>
    <name type="common">Feline tapeworm</name>
    <name type="synonym">Taenia taeniaeformis</name>
    <dbReference type="NCBI Taxonomy" id="6205"/>
    <lineage>
        <taxon>Eukaryota</taxon>
        <taxon>Metazoa</taxon>
        <taxon>Spiralia</taxon>
        <taxon>Lophotrochozoa</taxon>
        <taxon>Platyhelminthes</taxon>
        <taxon>Cestoda</taxon>
        <taxon>Eucestoda</taxon>
        <taxon>Cyclophyllidea</taxon>
        <taxon>Taeniidae</taxon>
        <taxon>Hydatigera</taxon>
    </lineage>
</organism>
<keyword evidence="8" id="KW-0805">Transcription regulation</keyword>
<keyword evidence="10 13" id="KW-0371">Homeobox</keyword>
<dbReference type="Proteomes" id="UP000274429">
    <property type="component" value="Unassembled WGS sequence"/>
</dbReference>
<dbReference type="OrthoDB" id="308383at2759"/>